<evidence type="ECO:0000313" key="7">
    <source>
        <dbReference type="EMBL" id="SVA53898.1"/>
    </source>
</evidence>
<comment type="similarity">
    <text evidence="2">Belongs to the CcmB/CycW/HelB family.</text>
</comment>
<dbReference type="Pfam" id="PF03379">
    <property type="entry name" value="CcmB"/>
    <property type="match status" value="1"/>
</dbReference>
<gene>
    <name evidence="7" type="ORF">METZ01_LOCUS106752</name>
</gene>
<keyword evidence="4 6" id="KW-1133">Transmembrane helix</keyword>
<feature type="transmembrane region" description="Helical" evidence="6">
    <location>
        <begin position="137"/>
        <end position="155"/>
    </location>
</feature>
<evidence type="ECO:0000256" key="2">
    <source>
        <dbReference type="ARBA" id="ARBA00010544"/>
    </source>
</evidence>
<keyword evidence="3 6" id="KW-0812">Transmembrane</keyword>
<evidence type="ECO:0000256" key="3">
    <source>
        <dbReference type="ARBA" id="ARBA00022692"/>
    </source>
</evidence>
<feature type="transmembrane region" description="Helical" evidence="6">
    <location>
        <begin position="104"/>
        <end position="125"/>
    </location>
</feature>
<sequence length="198" mass="22252">MFIFGLSITLIFALAFQVAPMLIRTFAPGLLWVVILFTSVLGLNRLFSLEREEHAMWSWTSAPVDRGTVYISKVISALFFVLMSEILFIVPFFIFLNLPANFSFFQFSLILFLGTGAIVSVGCLISGITLQAGLRDVLIPILLFPSASPVAIAATKCTESLFDQKPMTEWNFWFLILGSFFVIFGLFGYMVFNRIVEE</sequence>
<dbReference type="InterPro" id="IPR003544">
    <property type="entry name" value="Cyt_c_biogenesis_CcmB"/>
</dbReference>
<feature type="transmembrane region" description="Helical" evidence="6">
    <location>
        <begin position="74"/>
        <end position="98"/>
    </location>
</feature>
<comment type="subcellular location">
    <subcellularLocation>
        <location evidence="1">Membrane</location>
        <topology evidence="1">Multi-pass membrane protein</topology>
    </subcellularLocation>
</comment>
<feature type="transmembrane region" description="Helical" evidence="6">
    <location>
        <begin position="170"/>
        <end position="192"/>
    </location>
</feature>
<evidence type="ECO:0008006" key="8">
    <source>
        <dbReference type="Google" id="ProtNLM"/>
    </source>
</evidence>
<evidence type="ECO:0000256" key="6">
    <source>
        <dbReference type="SAM" id="Phobius"/>
    </source>
</evidence>
<name>A0A381WNX3_9ZZZZ</name>
<dbReference type="AlphaFoldDB" id="A0A381WNX3"/>
<dbReference type="EMBL" id="UINC01012327">
    <property type="protein sequence ID" value="SVA53898.1"/>
    <property type="molecule type" value="Genomic_DNA"/>
</dbReference>
<reference evidence="7" key="1">
    <citation type="submission" date="2018-05" db="EMBL/GenBank/DDBJ databases">
        <authorList>
            <person name="Lanie J.A."/>
            <person name="Ng W.-L."/>
            <person name="Kazmierczak K.M."/>
            <person name="Andrzejewski T.M."/>
            <person name="Davidsen T.M."/>
            <person name="Wayne K.J."/>
            <person name="Tettelin H."/>
            <person name="Glass J.I."/>
            <person name="Rusch D."/>
            <person name="Podicherti R."/>
            <person name="Tsui H.-C.T."/>
            <person name="Winkler M.E."/>
        </authorList>
    </citation>
    <scope>NUCLEOTIDE SEQUENCE</scope>
</reference>
<protein>
    <recommendedName>
        <fullName evidence="8">ABC-2 type transporter domain-containing protein</fullName>
    </recommendedName>
</protein>
<dbReference type="GO" id="GO:0016020">
    <property type="term" value="C:membrane"/>
    <property type="evidence" value="ECO:0007669"/>
    <property type="project" value="UniProtKB-SubCell"/>
</dbReference>
<dbReference type="GO" id="GO:0017004">
    <property type="term" value="P:cytochrome complex assembly"/>
    <property type="evidence" value="ECO:0007669"/>
    <property type="project" value="InterPro"/>
</dbReference>
<evidence type="ECO:0000256" key="1">
    <source>
        <dbReference type="ARBA" id="ARBA00004141"/>
    </source>
</evidence>
<dbReference type="GO" id="GO:0015232">
    <property type="term" value="F:heme transmembrane transporter activity"/>
    <property type="evidence" value="ECO:0007669"/>
    <property type="project" value="InterPro"/>
</dbReference>
<keyword evidence="5 6" id="KW-0472">Membrane</keyword>
<evidence type="ECO:0000256" key="5">
    <source>
        <dbReference type="ARBA" id="ARBA00023136"/>
    </source>
</evidence>
<accession>A0A381WNX3</accession>
<feature type="transmembrane region" description="Helical" evidence="6">
    <location>
        <begin position="25"/>
        <end position="47"/>
    </location>
</feature>
<evidence type="ECO:0000256" key="4">
    <source>
        <dbReference type="ARBA" id="ARBA00022989"/>
    </source>
</evidence>
<proteinExistence type="inferred from homology"/>
<organism evidence="7">
    <name type="scientific">marine metagenome</name>
    <dbReference type="NCBI Taxonomy" id="408172"/>
    <lineage>
        <taxon>unclassified sequences</taxon>
        <taxon>metagenomes</taxon>
        <taxon>ecological metagenomes</taxon>
    </lineage>
</organism>